<feature type="non-terminal residue" evidence="4">
    <location>
        <position position="1"/>
    </location>
</feature>
<dbReference type="GO" id="GO:0045053">
    <property type="term" value="P:protein retention in Golgi apparatus"/>
    <property type="evidence" value="ECO:0007669"/>
    <property type="project" value="TreeGrafter"/>
</dbReference>
<sequence>MLLRMKQFIDQENISYVLGPIMSEAKLKLVPNPDRGEEPFSLPKMLINVVMQELALGLTDRQFQDLMHLVESLDYMTRSQYYRKYRPAVKEYKDNSKHWWKFAYRCVVEEEVRRRRQNWDWNHMKQHRELCKAYANAYYEKKIAKKPKPDIEATVAHCEKVLDIFNITLVRKQVEVKLARRGASVQPTEQKGGWMSWSGWFGGGEQQQGTAAASGSQGIAQKFEEALTPAEKKKLYGAIDYSEDALPLDYPKEFEEYVLDFQLNQL</sequence>
<accession>A0A8J2KGM0</accession>
<gene>
    <name evidence="4" type="ORF">AFUS01_LOCUS24932</name>
</gene>
<dbReference type="EMBL" id="CAJVCH010316319">
    <property type="protein sequence ID" value="CAG7786360.1"/>
    <property type="molecule type" value="Genomic_DNA"/>
</dbReference>
<feature type="domain" description="Chorein N-terminal" evidence="3">
    <location>
        <begin position="12"/>
        <end position="264"/>
    </location>
</feature>
<comment type="caution">
    <text evidence="4">The sequence shown here is derived from an EMBL/GenBank/DDBJ whole genome shotgun (WGS) entry which is preliminary data.</text>
</comment>
<reference evidence="4" key="1">
    <citation type="submission" date="2021-06" db="EMBL/GenBank/DDBJ databases">
        <authorList>
            <person name="Hodson N. C."/>
            <person name="Mongue J. A."/>
            <person name="Jaron S. K."/>
        </authorList>
    </citation>
    <scope>NUCLEOTIDE SEQUENCE</scope>
</reference>
<dbReference type="AlphaFoldDB" id="A0A8J2KGM0"/>
<evidence type="ECO:0000313" key="5">
    <source>
        <dbReference type="Proteomes" id="UP000708208"/>
    </source>
</evidence>
<dbReference type="GO" id="GO:0006623">
    <property type="term" value="P:protein targeting to vacuole"/>
    <property type="evidence" value="ECO:0007669"/>
    <property type="project" value="TreeGrafter"/>
</dbReference>
<organism evidence="4 5">
    <name type="scientific">Allacma fusca</name>
    <dbReference type="NCBI Taxonomy" id="39272"/>
    <lineage>
        <taxon>Eukaryota</taxon>
        <taxon>Metazoa</taxon>
        <taxon>Ecdysozoa</taxon>
        <taxon>Arthropoda</taxon>
        <taxon>Hexapoda</taxon>
        <taxon>Collembola</taxon>
        <taxon>Symphypleona</taxon>
        <taxon>Sminthuridae</taxon>
        <taxon>Allacma</taxon>
    </lineage>
</organism>
<dbReference type="InterPro" id="IPR026847">
    <property type="entry name" value="VPS13"/>
</dbReference>
<dbReference type="InterPro" id="IPR026854">
    <property type="entry name" value="VPS13_N"/>
</dbReference>
<keyword evidence="2" id="KW-0813">Transport</keyword>
<dbReference type="OrthoDB" id="428159at2759"/>
<dbReference type="PANTHER" id="PTHR16166">
    <property type="entry name" value="VACUOLAR PROTEIN SORTING-ASSOCIATED PROTEIN VPS13"/>
    <property type="match status" value="1"/>
</dbReference>
<name>A0A8J2KGM0_9HEXA</name>
<protein>
    <recommendedName>
        <fullName evidence="3">Chorein N-terminal domain-containing protein</fullName>
    </recommendedName>
</protein>
<proteinExistence type="inferred from homology"/>
<comment type="similarity">
    <text evidence="1">Belongs to the VPS13 family.</text>
</comment>
<evidence type="ECO:0000256" key="1">
    <source>
        <dbReference type="ARBA" id="ARBA00006545"/>
    </source>
</evidence>
<keyword evidence="5" id="KW-1185">Reference proteome</keyword>
<evidence type="ECO:0000313" key="4">
    <source>
        <dbReference type="EMBL" id="CAG7786360.1"/>
    </source>
</evidence>
<dbReference type="Pfam" id="PF12624">
    <property type="entry name" value="VPS13_N"/>
    <property type="match status" value="1"/>
</dbReference>
<dbReference type="PANTHER" id="PTHR16166:SF93">
    <property type="entry name" value="INTERMEMBRANE LIPID TRANSFER PROTEIN VPS13"/>
    <property type="match status" value="1"/>
</dbReference>
<dbReference type="Proteomes" id="UP000708208">
    <property type="component" value="Unassembled WGS sequence"/>
</dbReference>
<evidence type="ECO:0000259" key="3">
    <source>
        <dbReference type="Pfam" id="PF12624"/>
    </source>
</evidence>
<evidence type="ECO:0000256" key="2">
    <source>
        <dbReference type="ARBA" id="ARBA00022448"/>
    </source>
</evidence>